<dbReference type="InterPro" id="IPR009003">
    <property type="entry name" value="Peptidase_S1_PA"/>
</dbReference>
<keyword evidence="5" id="KW-1185">Reference proteome</keyword>
<dbReference type="Proteomes" id="UP000198779">
    <property type="component" value="Unassembled WGS sequence"/>
</dbReference>
<dbReference type="AlphaFoldDB" id="A0A1G7TKP8"/>
<keyword evidence="3" id="KW-0732">Signal</keyword>
<reference evidence="5" key="1">
    <citation type="submission" date="2016-10" db="EMBL/GenBank/DDBJ databases">
        <authorList>
            <person name="Varghese N."/>
            <person name="Submissions S."/>
        </authorList>
    </citation>
    <scope>NUCLEOTIDE SEQUENCE [LARGE SCALE GENOMIC DNA]</scope>
    <source>
        <strain evidence="5">BP1-148</strain>
    </source>
</reference>
<keyword evidence="2" id="KW-0802">TPR repeat</keyword>
<dbReference type="Gene3D" id="2.40.10.120">
    <property type="match status" value="1"/>
</dbReference>
<proteinExistence type="predicted"/>
<evidence type="ECO:0000256" key="3">
    <source>
        <dbReference type="SAM" id="SignalP"/>
    </source>
</evidence>
<dbReference type="SUPFAM" id="SSF48452">
    <property type="entry name" value="TPR-like"/>
    <property type="match status" value="2"/>
</dbReference>
<evidence type="ECO:0000256" key="2">
    <source>
        <dbReference type="ARBA" id="ARBA00022803"/>
    </source>
</evidence>
<dbReference type="Gene3D" id="1.25.40.10">
    <property type="entry name" value="Tetratricopeptide repeat domain"/>
    <property type="match status" value="2"/>
</dbReference>
<accession>A0A1G7TKP8</accession>
<dbReference type="SMART" id="SM00028">
    <property type="entry name" value="TPR"/>
    <property type="match status" value="5"/>
</dbReference>
<dbReference type="InterPro" id="IPR011990">
    <property type="entry name" value="TPR-like_helical_dom_sf"/>
</dbReference>
<dbReference type="SUPFAM" id="SSF50494">
    <property type="entry name" value="Trypsin-like serine proteases"/>
    <property type="match status" value="1"/>
</dbReference>
<protein>
    <submittedName>
        <fullName evidence="4">Uncharacterized protein</fullName>
    </submittedName>
</protein>
<keyword evidence="1" id="KW-0677">Repeat</keyword>
<evidence type="ECO:0000256" key="1">
    <source>
        <dbReference type="ARBA" id="ARBA00022737"/>
    </source>
</evidence>
<dbReference type="PANTHER" id="PTHR44858:SF1">
    <property type="entry name" value="UDP-N-ACETYLGLUCOSAMINE--PEPTIDE N-ACETYLGLUCOSAMINYLTRANSFERASE SPINDLY-RELATED"/>
    <property type="match status" value="1"/>
</dbReference>
<dbReference type="Pfam" id="PF13365">
    <property type="entry name" value="Trypsin_2"/>
    <property type="match status" value="1"/>
</dbReference>
<dbReference type="PANTHER" id="PTHR44858">
    <property type="entry name" value="TETRATRICOPEPTIDE REPEAT PROTEIN 6"/>
    <property type="match status" value="1"/>
</dbReference>
<organism evidence="4 5">
    <name type="scientific">Prevotella communis</name>
    <dbReference type="NCBI Taxonomy" id="2913614"/>
    <lineage>
        <taxon>Bacteria</taxon>
        <taxon>Pseudomonadati</taxon>
        <taxon>Bacteroidota</taxon>
        <taxon>Bacteroidia</taxon>
        <taxon>Bacteroidales</taxon>
        <taxon>Prevotellaceae</taxon>
        <taxon>Prevotella</taxon>
    </lineage>
</organism>
<name>A0A1G7TKP8_9BACT</name>
<feature type="signal peptide" evidence="3">
    <location>
        <begin position="1"/>
        <end position="19"/>
    </location>
</feature>
<sequence length="555" mass="61968">MKRLYMIVSLLMLTVTIMAQPSWVKKATKSVFTLKTFTADGTLLGSANGFYVGKNGEAISCFAPFKGAQRAVVIDAAGKEYEVACILGANETYDVAKFRVTTGKTQPLTVAQGQAPADASVWLLPYNQVKKVPQGTVRKAETFNQNYAYYTVALQMPENSVGAPLFSETGEVLGLMQQPASLKDTLNYAVSALFADSLKTTGLSINDPVLRATGIRKALPQDVGQAQLSLYIGGASLDSLAYCQLIEDFILQFPNHPDGYTYRAQQLVNGSRFADAERDMKKALKVAEKPDEVHYTYSRLMLQKLLYMPEQAYDAWSFDGSYDEAGEAYRINPLPTYRQQQAVVRYAQQRYDDAYAIYEELFTSSLRSPELFYAASVCKEQLKDSVAQLALLDSCMAQFSRPYLKETAPYLLHRAQLLMDMNRHREAVTDLNDYEALMKTQLTSNFYYMKYQAEMKGRLFQQALDDINEAIRMTPQSDLYYAEKASLQVRVGLYSEAVETAKTCIQLAPDHSDGYLFLGLSQCLLGQKTEGVKNLQKAGELGDPQAEGLIEKYSK</sequence>
<dbReference type="InterPro" id="IPR019734">
    <property type="entry name" value="TPR_rpt"/>
</dbReference>
<evidence type="ECO:0000313" key="4">
    <source>
        <dbReference type="EMBL" id="SDG35249.1"/>
    </source>
</evidence>
<feature type="chain" id="PRO_5011609040" evidence="3">
    <location>
        <begin position="20"/>
        <end position="555"/>
    </location>
</feature>
<gene>
    <name evidence="4" type="ORF">SAMN04487901_10328</name>
</gene>
<evidence type="ECO:0000313" key="5">
    <source>
        <dbReference type="Proteomes" id="UP000198779"/>
    </source>
</evidence>
<dbReference type="InterPro" id="IPR050498">
    <property type="entry name" value="Ycf3"/>
</dbReference>
<dbReference type="EMBL" id="FNCQ01000003">
    <property type="protein sequence ID" value="SDG35249.1"/>
    <property type="molecule type" value="Genomic_DNA"/>
</dbReference>
<dbReference type="STRING" id="645274.SAMN04487901_10328"/>
<dbReference type="RefSeq" id="WP_091814859.1">
    <property type="nucleotide sequence ID" value="NZ_FNCQ01000003.1"/>
</dbReference>